<dbReference type="EMBL" id="JACNJD010000217">
    <property type="protein sequence ID" value="MBC8177568.1"/>
    <property type="molecule type" value="Genomic_DNA"/>
</dbReference>
<protein>
    <submittedName>
        <fullName evidence="7">ATP-binding cassette domain-containing protein</fullName>
    </submittedName>
</protein>
<dbReference type="InterPro" id="IPR036250">
    <property type="entry name" value="AcylCo_DH-like_C"/>
</dbReference>
<dbReference type="PROSITE" id="PS50893">
    <property type="entry name" value="ABC_TRANSPORTER_2"/>
    <property type="match status" value="1"/>
</dbReference>
<dbReference type="InterPro" id="IPR027417">
    <property type="entry name" value="P-loop_NTPase"/>
</dbReference>
<comment type="similarity">
    <text evidence="2">Belongs to the acyl-CoA dehydrogenase family.</text>
</comment>
<dbReference type="Proteomes" id="UP000650524">
    <property type="component" value="Unassembled WGS sequence"/>
</dbReference>
<dbReference type="PANTHER" id="PTHR43884">
    <property type="entry name" value="ACYL-COA DEHYDROGENASE"/>
    <property type="match status" value="1"/>
</dbReference>
<dbReference type="Gene3D" id="1.20.140.10">
    <property type="entry name" value="Butyryl-CoA Dehydrogenase, subunit A, domain 3"/>
    <property type="match status" value="1"/>
</dbReference>
<dbReference type="Pfam" id="PF00441">
    <property type="entry name" value="Acyl-CoA_dh_1"/>
    <property type="match status" value="1"/>
</dbReference>
<dbReference type="GO" id="GO:0005524">
    <property type="term" value="F:ATP binding"/>
    <property type="evidence" value="ECO:0007669"/>
    <property type="project" value="UniProtKB-KW"/>
</dbReference>
<dbReference type="InterPro" id="IPR009075">
    <property type="entry name" value="AcylCo_DH/oxidase_C"/>
</dbReference>
<comment type="cofactor">
    <cofactor evidence="1">
        <name>FAD</name>
        <dbReference type="ChEBI" id="CHEBI:57692"/>
    </cofactor>
</comment>
<evidence type="ECO:0000256" key="1">
    <source>
        <dbReference type="ARBA" id="ARBA00001974"/>
    </source>
</evidence>
<keyword evidence="7" id="KW-0067">ATP-binding</keyword>
<sequence>MSVLNGVSFEVEDGTICALIGPNGSGKTSILNCINRFYTQDKGTIIFHGHDISKATSQQVAKSGVARTFQNMALFEGMSVLENIKVGRHMAMKSGLISGGIYVGKARREEIRERQFIKEEIIEILKLESIRDTIVGILPYEYALDYAVKRTQFNKPIATFQRVQDKLVDMAMNIEAARMLVYKGTAMADNNIRGSECNLMASYAKLFSSEICMKATTEAVQILGGYGYIKEYPVERMMRDAKIMTIGGGTSEIQRMIIIKHLMKSTPL</sequence>
<keyword evidence="3" id="KW-0285">Flavoprotein</keyword>
<keyword evidence="7" id="KW-0547">Nucleotide-binding</keyword>
<evidence type="ECO:0000313" key="8">
    <source>
        <dbReference type="Proteomes" id="UP000650524"/>
    </source>
</evidence>
<evidence type="ECO:0000256" key="3">
    <source>
        <dbReference type="ARBA" id="ARBA00022630"/>
    </source>
</evidence>
<dbReference type="Pfam" id="PF00005">
    <property type="entry name" value="ABC_tran"/>
    <property type="match status" value="1"/>
</dbReference>
<comment type="caution">
    <text evidence="7">The sequence shown here is derived from an EMBL/GenBank/DDBJ whole genome shotgun (WGS) entry which is preliminary data.</text>
</comment>
<dbReference type="PANTHER" id="PTHR43884:SF12">
    <property type="entry name" value="ISOVALERYL-COA DEHYDROGENASE, MITOCHONDRIAL-RELATED"/>
    <property type="match status" value="1"/>
</dbReference>
<evidence type="ECO:0000259" key="6">
    <source>
        <dbReference type="PROSITE" id="PS50893"/>
    </source>
</evidence>
<evidence type="ECO:0000256" key="5">
    <source>
        <dbReference type="ARBA" id="ARBA00023002"/>
    </source>
</evidence>
<proteinExistence type="inferred from homology"/>
<dbReference type="PROSITE" id="PS00073">
    <property type="entry name" value="ACYL_COA_DH_2"/>
    <property type="match status" value="1"/>
</dbReference>
<dbReference type="FunFam" id="1.20.140.10:FF:000001">
    <property type="entry name" value="Acyl-CoA dehydrogenase"/>
    <property type="match status" value="1"/>
</dbReference>
<name>A0A8J6MZY0_9DELT</name>
<accession>A0A8J6MZY0</accession>
<dbReference type="SUPFAM" id="SSF47203">
    <property type="entry name" value="Acyl-CoA dehydrogenase C-terminal domain-like"/>
    <property type="match status" value="1"/>
</dbReference>
<dbReference type="InterPro" id="IPR006089">
    <property type="entry name" value="Acyl-CoA_DH_CS"/>
</dbReference>
<dbReference type="SUPFAM" id="SSF52540">
    <property type="entry name" value="P-loop containing nucleoside triphosphate hydrolases"/>
    <property type="match status" value="1"/>
</dbReference>
<gene>
    <name evidence="7" type="ORF">H8E19_09190</name>
</gene>
<keyword evidence="5" id="KW-0560">Oxidoreductase</keyword>
<evidence type="ECO:0000313" key="7">
    <source>
        <dbReference type="EMBL" id="MBC8177568.1"/>
    </source>
</evidence>
<dbReference type="Gene3D" id="3.40.50.300">
    <property type="entry name" value="P-loop containing nucleotide triphosphate hydrolases"/>
    <property type="match status" value="1"/>
</dbReference>
<keyword evidence="4" id="KW-0274">FAD</keyword>
<organism evidence="7 8">
    <name type="scientific">Candidatus Desulfacyla euxinica</name>
    <dbReference type="NCBI Taxonomy" id="2841693"/>
    <lineage>
        <taxon>Bacteria</taxon>
        <taxon>Deltaproteobacteria</taxon>
        <taxon>Candidatus Desulfacyla</taxon>
    </lineage>
</organism>
<reference evidence="7 8" key="1">
    <citation type="submission" date="2020-08" db="EMBL/GenBank/DDBJ databases">
        <title>Bridging the membrane lipid divide: bacteria of the FCB group superphylum have the potential to synthesize archaeal ether lipids.</title>
        <authorList>
            <person name="Villanueva L."/>
            <person name="Von Meijenfeldt F.A.B."/>
            <person name="Westbye A.B."/>
            <person name="Yadav S."/>
            <person name="Hopmans E.C."/>
            <person name="Dutilh B.E."/>
            <person name="Sinninghe Damste J.S."/>
        </authorList>
    </citation>
    <scope>NUCLEOTIDE SEQUENCE [LARGE SCALE GENOMIC DNA]</scope>
    <source>
        <strain evidence="7">NIOZ-UU27</strain>
    </source>
</reference>
<evidence type="ECO:0000256" key="2">
    <source>
        <dbReference type="ARBA" id="ARBA00009347"/>
    </source>
</evidence>
<dbReference type="GO" id="GO:0003995">
    <property type="term" value="F:acyl-CoA dehydrogenase activity"/>
    <property type="evidence" value="ECO:0007669"/>
    <property type="project" value="InterPro"/>
</dbReference>
<dbReference type="AlphaFoldDB" id="A0A8J6MZY0"/>
<dbReference type="InterPro" id="IPR003439">
    <property type="entry name" value="ABC_transporter-like_ATP-bd"/>
</dbReference>
<feature type="domain" description="ABC transporter" evidence="6">
    <location>
        <begin position="1"/>
        <end position="256"/>
    </location>
</feature>
<dbReference type="GO" id="GO:0016887">
    <property type="term" value="F:ATP hydrolysis activity"/>
    <property type="evidence" value="ECO:0007669"/>
    <property type="project" value="InterPro"/>
</dbReference>
<evidence type="ECO:0000256" key="4">
    <source>
        <dbReference type="ARBA" id="ARBA00022827"/>
    </source>
</evidence>